<dbReference type="Gene3D" id="3.30.40.10">
    <property type="entry name" value="Zinc/RING finger domain, C3HC4 (zinc finger)"/>
    <property type="match status" value="1"/>
</dbReference>
<proteinExistence type="predicted"/>
<dbReference type="EMBL" id="LVVM01006541">
    <property type="protein sequence ID" value="OJA07812.1"/>
    <property type="molecule type" value="Genomic_DNA"/>
</dbReference>
<dbReference type="PROSITE" id="PS50089">
    <property type="entry name" value="ZF_RING_2"/>
    <property type="match status" value="1"/>
</dbReference>
<comment type="caution">
    <text evidence="7">The sequence shown here is derived from an EMBL/GenBank/DDBJ whole genome shotgun (WGS) entry which is preliminary data.</text>
</comment>
<keyword evidence="2 4" id="KW-0863">Zinc-finger</keyword>
<accession>A0A1J8Q7V8</accession>
<name>A0A1J8Q7V8_9AGAM</name>
<dbReference type="InterPro" id="IPR013083">
    <property type="entry name" value="Znf_RING/FYVE/PHD"/>
</dbReference>
<dbReference type="SMART" id="SM00184">
    <property type="entry name" value="RING"/>
    <property type="match status" value="1"/>
</dbReference>
<feature type="domain" description="SPX" evidence="6">
    <location>
        <begin position="1"/>
        <end position="343"/>
    </location>
</feature>
<dbReference type="InterPro" id="IPR001841">
    <property type="entry name" value="Znf_RING"/>
</dbReference>
<evidence type="ECO:0000259" key="6">
    <source>
        <dbReference type="PROSITE" id="PS51382"/>
    </source>
</evidence>
<evidence type="ECO:0008006" key="9">
    <source>
        <dbReference type="Google" id="ProtNLM"/>
    </source>
</evidence>
<evidence type="ECO:0000256" key="4">
    <source>
        <dbReference type="PROSITE-ProRule" id="PRU00175"/>
    </source>
</evidence>
<evidence type="ECO:0000256" key="3">
    <source>
        <dbReference type="ARBA" id="ARBA00022833"/>
    </source>
</evidence>
<keyword evidence="1" id="KW-0479">Metal-binding</keyword>
<dbReference type="Proteomes" id="UP000183567">
    <property type="component" value="Unassembled WGS sequence"/>
</dbReference>
<dbReference type="InterPro" id="IPR017907">
    <property type="entry name" value="Znf_RING_CS"/>
</dbReference>
<dbReference type="InterPro" id="IPR004331">
    <property type="entry name" value="SPX_dom"/>
</dbReference>
<protein>
    <recommendedName>
        <fullName evidence="9">RING-type domain-containing protein</fullName>
    </recommendedName>
</protein>
<evidence type="ECO:0000256" key="1">
    <source>
        <dbReference type="ARBA" id="ARBA00022723"/>
    </source>
</evidence>
<dbReference type="GO" id="GO:0008270">
    <property type="term" value="F:zinc ion binding"/>
    <property type="evidence" value="ECO:0007669"/>
    <property type="project" value="UniProtKB-KW"/>
</dbReference>
<gene>
    <name evidence="7" type="ORF">AZE42_03408</name>
</gene>
<evidence type="ECO:0000259" key="5">
    <source>
        <dbReference type="PROSITE" id="PS50089"/>
    </source>
</evidence>
<evidence type="ECO:0000256" key="2">
    <source>
        <dbReference type="ARBA" id="ARBA00022771"/>
    </source>
</evidence>
<dbReference type="SUPFAM" id="SSF57850">
    <property type="entry name" value="RING/U-box"/>
    <property type="match status" value="1"/>
</dbReference>
<sequence length="488" mass="54896">MHFSKTYSQLLLTLPPELRDNAIQYRQLKKLINQVVKELSSLGLSPTVLQQLLEQQSNASFTAKIEEIREQCDLPDIHDGDHERQRHATVVYEFAGTSVHLEPRLRLSIKHLTDSATTTQDSILQVLQQHSTALEINMALLNLFDSSTNHDLIIPLRSDTAFFQLLTTALASLADHLNTVHGGFTSTLQSLAEAISTTARPATTSSSRFSTYSMALNNAATLRPSSRVKKTDLYSWREIFQMYLEGDIFESVGEENRGERSIEESESRMKRFQERTLEKRSKLKLPGSKDALDIFMQMNFFILDLKRVGLISAFQFANAEATRKILKKHTKRTALPLPPYLLSLWNGSLPASPPPAELTLLPQSPTSLPRLLVQAIGEILLPIVPHVDDYSCLICTSLAFKPIRLSCGHLFCVRCLVKLQKHGKANCPMCRAPTVLKADRSNVDYALLNFMADWFPLESREKLSANEREATQEQLEEFGLSGRGCLVM</sequence>
<dbReference type="PROSITE" id="PS51382">
    <property type="entry name" value="SPX"/>
    <property type="match status" value="1"/>
</dbReference>
<dbReference type="AlphaFoldDB" id="A0A1J8Q7V8"/>
<reference evidence="7 8" key="1">
    <citation type="submission" date="2016-03" db="EMBL/GenBank/DDBJ databases">
        <title>Comparative genomics of the ectomycorrhizal sister species Rhizopogon vinicolor and Rhizopogon vesiculosus (Basidiomycota: Boletales) reveals a divergence of the mating type B locus.</title>
        <authorList>
            <person name="Mujic A.B."/>
            <person name="Kuo A."/>
            <person name="Tritt A."/>
            <person name="Lipzen A."/>
            <person name="Chen C."/>
            <person name="Johnson J."/>
            <person name="Sharma A."/>
            <person name="Barry K."/>
            <person name="Grigoriev I.V."/>
            <person name="Spatafora J.W."/>
        </authorList>
    </citation>
    <scope>NUCLEOTIDE SEQUENCE [LARGE SCALE GENOMIC DNA]</scope>
    <source>
        <strain evidence="7 8">AM-OR11-056</strain>
    </source>
</reference>
<organism evidence="7 8">
    <name type="scientific">Rhizopogon vesiculosus</name>
    <dbReference type="NCBI Taxonomy" id="180088"/>
    <lineage>
        <taxon>Eukaryota</taxon>
        <taxon>Fungi</taxon>
        <taxon>Dikarya</taxon>
        <taxon>Basidiomycota</taxon>
        <taxon>Agaricomycotina</taxon>
        <taxon>Agaricomycetes</taxon>
        <taxon>Agaricomycetidae</taxon>
        <taxon>Boletales</taxon>
        <taxon>Suillineae</taxon>
        <taxon>Rhizopogonaceae</taxon>
        <taxon>Rhizopogon</taxon>
    </lineage>
</organism>
<feature type="domain" description="RING-type" evidence="5">
    <location>
        <begin position="392"/>
        <end position="431"/>
    </location>
</feature>
<keyword evidence="8" id="KW-1185">Reference proteome</keyword>
<dbReference type="OrthoDB" id="5588846at2759"/>
<dbReference type="Pfam" id="PF03105">
    <property type="entry name" value="SPX"/>
    <property type="match status" value="1"/>
</dbReference>
<dbReference type="PANTHER" id="PTHR23327">
    <property type="entry name" value="RING FINGER PROTEIN 127"/>
    <property type="match status" value="1"/>
</dbReference>
<dbReference type="PROSITE" id="PS00518">
    <property type="entry name" value="ZF_RING_1"/>
    <property type="match status" value="1"/>
</dbReference>
<dbReference type="Pfam" id="PF13920">
    <property type="entry name" value="zf-C3HC4_3"/>
    <property type="match status" value="1"/>
</dbReference>
<evidence type="ECO:0000313" key="7">
    <source>
        <dbReference type="EMBL" id="OJA07812.1"/>
    </source>
</evidence>
<evidence type="ECO:0000313" key="8">
    <source>
        <dbReference type="Proteomes" id="UP000183567"/>
    </source>
</evidence>
<dbReference type="PANTHER" id="PTHR23327:SF51">
    <property type="entry name" value="TRANSCRIPTIONAL REGULATOR OF YEAST FORM ADHERENCE 3"/>
    <property type="match status" value="1"/>
</dbReference>
<keyword evidence="3" id="KW-0862">Zinc</keyword>
<dbReference type="STRING" id="180088.A0A1J8Q7V8"/>